<organism evidence="2 3">
    <name type="scientific">Streptosporangium carneum</name>
    <dbReference type="NCBI Taxonomy" id="47481"/>
    <lineage>
        <taxon>Bacteria</taxon>
        <taxon>Bacillati</taxon>
        <taxon>Actinomycetota</taxon>
        <taxon>Actinomycetes</taxon>
        <taxon>Streptosporangiales</taxon>
        <taxon>Streptosporangiaceae</taxon>
        <taxon>Streptosporangium</taxon>
    </lineage>
</organism>
<feature type="transmembrane region" description="Helical" evidence="1">
    <location>
        <begin position="32"/>
        <end position="52"/>
    </location>
</feature>
<keyword evidence="1" id="KW-0812">Transmembrane</keyword>
<dbReference type="AlphaFoldDB" id="A0A9W6I700"/>
<feature type="transmembrane region" description="Helical" evidence="1">
    <location>
        <begin position="7"/>
        <end position="26"/>
    </location>
</feature>
<protein>
    <submittedName>
        <fullName evidence="2">Uncharacterized protein</fullName>
    </submittedName>
</protein>
<proteinExistence type="predicted"/>
<evidence type="ECO:0000256" key="1">
    <source>
        <dbReference type="SAM" id="Phobius"/>
    </source>
</evidence>
<reference evidence="2" key="2">
    <citation type="submission" date="2023-01" db="EMBL/GenBank/DDBJ databases">
        <authorList>
            <person name="Sun Q."/>
            <person name="Evtushenko L."/>
        </authorList>
    </citation>
    <scope>NUCLEOTIDE SEQUENCE</scope>
    <source>
        <strain evidence="2">VKM Ac-2007</strain>
    </source>
</reference>
<reference evidence="2" key="1">
    <citation type="journal article" date="2014" name="Int. J. Syst. Evol. Microbiol.">
        <title>Complete genome sequence of Corynebacterium casei LMG S-19264T (=DSM 44701T), isolated from a smear-ripened cheese.</title>
        <authorList>
            <consortium name="US DOE Joint Genome Institute (JGI-PGF)"/>
            <person name="Walter F."/>
            <person name="Albersmeier A."/>
            <person name="Kalinowski J."/>
            <person name="Ruckert C."/>
        </authorList>
    </citation>
    <scope>NUCLEOTIDE SEQUENCE</scope>
    <source>
        <strain evidence="2">VKM Ac-2007</strain>
    </source>
</reference>
<keyword evidence="1" id="KW-0472">Membrane</keyword>
<name>A0A9W6I700_9ACTN</name>
<dbReference type="Proteomes" id="UP001143474">
    <property type="component" value="Unassembled WGS sequence"/>
</dbReference>
<evidence type="ECO:0000313" key="3">
    <source>
        <dbReference type="Proteomes" id="UP001143474"/>
    </source>
</evidence>
<dbReference type="RefSeq" id="WP_271221511.1">
    <property type="nucleotide sequence ID" value="NZ_BAAAVD010000035.1"/>
</dbReference>
<gene>
    <name evidence="2" type="ORF">GCM10017600_66270</name>
</gene>
<comment type="caution">
    <text evidence="2">The sequence shown here is derived from an EMBL/GenBank/DDBJ whole genome shotgun (WGS) entry which is preliminary data.</text>
</comment>
<evidence type="ECO:0000313" key="2">
    <source>
        <dbReference type="EMBL" id="GLK13216.1"/>
    </source>
</evidence>
<sequence length="176" mass="18425">MHAIRLVRAAVFAVVCVMASLVMHMLAGGGEVSPGVLVGALPLTGAGAFVLARRQRGFGVLMGASLATQYGLHTWFSAAAVSQPVLFEHRHGAGLSMLLVHVAAALLSAYWLERGESALATILRLLLASVLTLLVWRAPVVPRVASPARDDGRVPFVTRLLAAAVSRRGPPVPLPA</sequence>
<accession>A0A9W6I700</accession>
<keyword evidence="1" id="KW-1133">Transmembrane helix</keyword>
<dbReference type="EMBL" id="BSEV01000021">
    <property type="protein sequence ID" value="GLK13216.1"/>
    <property type="molecule type" value="Genomic_DNA"/>
</dbReference>
<feature type="transmembrane region" description="Helical" evidence="1">
    <location>
        <begin position="92"/>
        <end position="112"/>
    </location>
</feature>
<keyword evidence="3" id="KW-1185">Reference proteome</keyword>
<feature type="transmembrane region" description="Helical" evidence="1">
    <location>
        <begin position="118"/>
        <end position="136"/>
    </location>
</feature>